<dbReference type="OrthoDB" id="5694214at2"/>
<keyword evidence="3" id="KW-0732">Signal</keyword>
<dbReference type="EMBL" id="CP032050">
    <property type="protein sequence ID" value="AYN69088.1"/>
    <property type="molecule type" value="Genomic_DNA"/>
</dbReference>
<gene>
    <name evidence="8" type="ORF">D1013_17735</name>
</gene>
<dbReference type="SUPFAM" id="SSF48452">
    <property type="entry name" value="TPR-like"/>
    <property type="match status" value="1"/>
</dbReference>
<dbReference type="CDD" id="cd08977">
    <property type="entry name" value="SusD"/>
    <property type="match status" value="1"/>
</dbReference>
<dbReference type="InterPro" id="IPR033985">
    <property type="entry name" value="SusD-like_N"/>
</dbReference>
<keyword evidence="5" id="KW-0998">Cell outer membrane</keyword>
<name>A0A3G2LA00_9FLAO</name>
<proteinExistence type="inferred from homology"/>
<evidence type="ECO:0000313" key="8">
    <source>
        <dbReference type="EMBL" id="AYN69088.1"/>
    </source>
</evidence>
<accession>A0A3G2LA00</accession>
<evidence type="ECO:0000259" key="6">
    <source>
        <dbReference type="Pfam" id="PF07980"/>
    </source>
</evidence>
<evidence type="ECO:0000256" key="5">
    <source>
        <dbReference type="ARBA" id="ARBA00023237"/>
    </source>
</evidence>
<evidence type="ECO:0000256" key="3">
    <source>
        <dbReference type="ARBA" id="ARBA00022729"/>
    </source>
</evidence>
<comment type="subcellular location">
    <subcellularLocation>
        <location evidence="1">Cell outer membrane</location>
    </subcellularLocation>
</comment>
<comment type="similarity">
    <text evidence="2">Belongs to the SusD family.</text>
</comment>
<evidence type="ECO:0000256" key="4">
    <source>
        <dbReference type="ARBA" id="ARBA00023136"/>
    </source>
</evidence>
<protein>
    <submittedName>
        <fullName evidence="8">RagB/SusD family nutrient uptake outer membrane protein</fullName>
    </submittedName>
</protein>
<evidence type="ECO:0000256" key="2">
    <source>
        <dbReference type="ARBA" id="ARBA00006275"/>
    </source>
</evidence>
<evidence type="ECO:0000256" key="1">
    <source>
        <dbReference type="ARBA" id="ARBA00004442"/>
    </source>
</evidence>
<dbReference type="Gene3D" id="1.25.40.390">
    <property type="match status" value="1"/>
</dbReference>
<dbReference type="InterPro" id="IPR012944">
    <property type="entry name" value="SusD_RagB_dom"/>
</dbReference>
<reference evidence="8 9" key="1">
    <citation type="submission" date="2018-08" db="EMBL/GenBank/DDBJ databases">
        <title>The reduced genetic potential of extracellular carbohydrate catabolism in Euzebyella marina RN62, a Flavobacteriia bacterium isolated from the hadal water.</title>
        <authorList>
            <person name="Xue C."/>
        </authorList>
    </citation>
    <scope>NUCLEOTIDE SEQUENCE [LARGE SCALE GENOMIC DNA]</scope>
    <source>
        <strain evidence="8 9">RN62</strain>
    </source>
</reference>
<dbReference type="Proteomes" id="UP000276309">
    <property type="component" value="Chromosome"/>
</dbReference>
<sequence length="493" mass="55041">MKNNILVISGLILGLLSSSCEDALTEQPESLLVKENFYKNETDAFSALAAVYGTFRSGGERYFPVTYFMATLENRAEYSNGRGSQAGFSKYDGPLDNTSQERVFAAYNDIYLGINRANSVISNVAKIEDMNDDLRSQYVAEARFLRAFFYMNLVKYWGGVPLRTEEFVSLDQIPAPRASVQEVWDFIITELNAVIPDLADTFSDADAGRATSWAARAALADAYLNTEDWALAAETADNVIVNSPYSFVEVSVADDFLNIYGPEVITHSEDIFAAHYSETNGNDVPRFIHRANTGFSVGGFHAWLPVENSILGSWDINDLRRQFSLYTEYIDENGEVQQLPEDSPILFHKYRDANAPSAPQSRNNIPFYRLPEMYLIYAEATSEANGGPTSLATERLNMVRRRGYGLPLNTASAEDYPAGMSPSGFKDAVLNERVYEMNLEMKRWNDLLRTGRAQELVEATGKTWSDVSLLLPLPVDEINNNPAMGPEDQNPGY</sequence>
<feature type="domain" description="RagB/SusD" evidence="6">
    <location>
        <begin position="346"/>
        <end position="493"/>
    </location>
</feature>
<dbReference type="RefSeq" id="WP_121850095.1">
    <property type="nucleotide sequence ID" value="NZ_CP032050.1"/>
</dbReference>
<dbReference type="Pfam" id="PF14322">
    <property type="entry name" value="SusD-like_3"/>
    <property type="match status" value="1"/>
</dbReference>
<dbReference type="PROSITE" id="PS51257">
    <property type="entry name" value="PROKAR_LIPOPROTEIN"/>
    <property type="match status" value="1"/>
</dbReference>
<organism evidence="8 9">
    <name type="scientific">Euzebyella marina</name>
    <dbReference type="NCBI Taxonomy" id="1761453"/>
    <lineage>
        <taxon>Bacteria</taxon>
        <taxon>Pseudomonadati</taxon>
        <taxon>Bacteroidota</taxon>
        <taxon>Flavobacteriia</taxon>
        <taxon>Flavobacteriales</taxon>
        <taxon>Flavobacteriaceae</taxon>
        <taxon>Euzebyella</taxon>
    </lineage>
</organism>
<evidence type="ECO:0000259" key="7">
    <source>
        <dbReference type="Pfam" id="PF14322"/>
    </source>
</evidence>
<keyword evidence="9" id="KW-1185">Reference proteome</keyword>
<feature type="domain" description="SusD-like N-terminal" evidence="7">
    <location>
        <begin position="97"/>
        <end position="224"/>
    </location>
</feature>
<dbReference type="GO" id="GO:0009279">
    <property type="term" value="C:cell outer membrane"/>
    <property type="evidence" value="ECO:0007669"/>
    <property type="project" value="UniProtKB-SubCell"/>
</dbReference>
<dbReference type="Pfam" id="PF07980">
    <property type="entry name" value="SusD_RagB"/>
    <property type="match status" value="1"/>
</dbReference>
<dbReference type="KEGG" id="emar:D1013_17735"/>
<evidence type="ECO:0000313" key="9">
    <source>
        <dbReference type="Proteomes" id="UP000276309"/>
    </source>
</evidence>
<keyword evidence="4" id="KW-0472">Membrane</keyword>
<dbReference type="InterPro" id="IPR011990">
    <property type="entry name" value="TPR-like_helical_dom_sf"/>
</dbReference>
<dbReference type="AlphaFoldDB" id="A0A3G2LA00"/>